<dbReference type="Proteomes" id="UP000233293">
    <property type="component" value="Unassembled WGS sequence"/>
</dbReference>
<evidence type="ECO:0000256" key="2">
    <source>
        <dbReference type="ARBA" id="ARBA00023004"/>
    </source>
</evidence>
<dbReference type="GO" id="GO:0046872">
    <property type="term" value="F:metal ion binding"/>
    <property type="evidence" value="ECO:0007669"/>
    <property type="project" value="UniProtKB-KW"/>
</dbReference>
<dbReference type="PRINTS" id="PR00368">
    <property type="entry name" value="FADPNR"/>
</dbReference>
<keyword evidence="2" id="KW-0408">Iron</keyword>
<dbReference type="InterPro" id="IPR009051">
    <property type="entry name" value="Helical_ferredxn"/>
</dbReference>
<dbReference type="Gene3D" id="3.50.50.60">
    <property type="entry name" value="FAD/NAD(P)-binding domain"/>
    <property type="match status" value="2"/>
</dbReference>
<dbReference type="PANTHER" id="PTHR42783">
    <property type="entry name" value="GLUTAMATE SYNTHASE [NADPH] SMALL CHAIN"/>
    <property type="match status" value="1"/>
</dbReference>
<dbReference type="GO" id="GO:0051536">
    <property type="term" value="F:iron-sulfur cluster binding"/>
    <property type="evidence" value="ECO:0007669"/>
    <property type="project" value="UniProtKB-KW"/>
</dbReference>
<name>A0A2N3PRK7_9PROT</name>
<evidence type="ECO:0000259" key="4">
    <source>
        <dbReference type="PROSITE" id="PS51379"/>
    </source>
</evidence>
<keyword evidence="3" id="KW-0411">Iron-sulfur</keyword>
<dbReference type="GO" id="GO:0016491">
    <property type="term" value="F:oxidoreductase activity"/>
    <property type="evidence" value="ECO:0007669"/>
    <property type="project" value="InterPro"/>
</dbReference>
<dbReference type="PANTHER" id="PTHR42783:SF3">
    <property type="entry name" value="GLUTAMATE SYNTHASE [NADPH] SMALL CHAIN-RELATED"/>
    <property type="match status" value="1"/>
</dbReference>
<gene>
    <name evidence="5" type="ORF">CWS72_18555</name>
</gene>
<dbReference type="NCBIfam" id="NF009410">
    <property type="entry name" value="PRK12771.1"/>
    <property type="match status" value="1"/>
</dbReference>
<dbReference type="Pfam" id="PF14691">
    <property type="entry name" value="Fer4_20"/>
    <property type="match status" value="1"/>
</dbReference>
<organism evidence="5 6">
    <name type="scientific">Telmatospirillum siberiense</name>
    <dbReference type="NCBI Taxonomy" id="382514"/>
    <lineage>
        <taxon>Bacteria</taxon>
        <taxon>Pseudomonadati</taxon>
        <taxon>Pseudomonadota</taxon>
        <taxon>Alphaproteobacteria</taxon>
        <taxon>Rhodospirillales</taxon>
        <taxon>Rhodospirillaceae</taxon>
        <taxon>Telmatospirillum</taxon>
    </lineage>
</organism>
<evidence type="ECO:0000256" key="3">
    <source>
        <dbReference type="ARBA" id="ARBA00023014"/>
    </source>
</evidence>
<dbReference type="SUPFAM" id="SSF46548">
    <property type="entry name" value="alpha-helical ferredoxin"/>
    <property type="match status" value="2"/>
</dbReference>
<protein>
    <submittedName>
        <fullName evidence="5">Glutamate synthase</fullName>
    </submittedName>
</protein>
<keyword evidence="1" id="KW-0479">Metal-binding</keyword>
<dbReference type="Pfam" id="PF07992">
    <property type="entry name" value="Pyr_redox_2"/>
    <property type="match status" value="1"/>
</dbReference>
<keyword evidence="6" id="KW-1185">Reference proteome</keyword>
<accession>A0A2N3PRK7</accession>
<dbReference type="SUPFAM" id="SSF51971">
    <property type="entry name" value="Nucleotide-binding domain"/>
    <property type="match status" value="1"/>
</dbReference>
<dbReference type="PROSITE" id="PS51379">
    <property type="entry name" value="4FE4S_FER_2"/>
    <property type="match status" value="1"/>
</dbReference>
<proteinExistence type="predicted"/>
<evidence type="ECO:0000313" key="5">
    <source>
        <dbReference type="EMBL" id="PKU23039.1"/>
    </source>
</evidence>
<dbReference type="InterPro" id="IPR017900">
    <property type="entry name" value="4Fe4S_Fe_S_CS"/>
</dbReference>
<dbReference type="PROSITE" id="PS00198">
    <property type="entry name" value="4FE4S_FER_1"/>
    <property type="match status" value="1"/>
</dbReference>
<comment type="caution">
    <text evidence="5">The sequence shown here is derived from an EMBL/GenBank/DDBJ whole genome shotgun (WGS) entry which is preliminary data.</text>
</comment>
<sequence>MSHQHGDMSPLVDMTQLRMVGPARSSQPRYVDLLPPCNNACPAGEDIQGWLSLAQAGKFHAAWQHLVRDNPLPAVHGRVCYHLCESACNRGELDTSVSIHAIERLLGDKADAENWTLPVDAKSSGKRVLIVGAGPSGLSAAFHLTRLGHHVDIHEAGPLPGGMLHFGIPAYRLPRDVLMREIARIEAMGVKITLDHKVEDILAEQAAGKYDAVFLAIGTQIGKRSDIPARDAARVIDAITLLHEVETGDSPRLGRRVIVYGGGNTAMDAARTARRLGAEETLIVYRRDRVHMTAQAFESAEALSEGIKIKWLSTIKEIDGDDITVETMRLDDQGRAQPTGQFETLTADSVVLALGQQTESGFLKGVSGIAFTADGSLVVDKAMMTGHPGVFAGGDMVPGDRTVTAAVGHGKKAARHIDAWLRGEIRQVAARHPMVGFDQLKLPIYADAPRSIQREVDAESRIVRGFSETMDGLSEAEALYEAQRCLSCGNCFECDNCFAACPETAIIKLGPSHGYRVDMALCTGCAVCVEQCPCHAMEMVPEIIPQPTKTLEAAQ</sequence>
<evidence type="ECO:0000256" key="1">
    <source>
        <dbReference type="ARBA" id="ARBA00022723"/>
    </source>
</evidence>
<dbReference type="OrthoDB" id="9803192at2"/>
<evidence type="ECO:0000313" key="6">
    <source>
        <dbReference type="Proteomes" id="UP000233293"/>
    </source>
</evidence>
<dbReference type="PRINTS" id="PR00469">
    <property type="entry name" value="PNDRDTASEII"/>
</dbReference>
<dbReference type="InterPro" id="IPR023753">
    <property type="entry name" value="FAD/NAD-binding_dom"/>
</dbReference>
<dbReference type="InterPro" id="IPR028261">
    <property type="entry name" value="DPD_II"/>
</dbReference>
<dbReference type="RefSeq" id="WP_101252127.1">
    <property type="nucleotide sequence ID" value="NZ_PIUM01000024.1"/>
</dbReference>
<dbReference type="Gene3D" id="3.30.70.20">
    <property type="match status" value="1"/>
</dbReference>
<dbReference type="AlphaFoldDB" id="A0A2N3PRK7"/>
<dbReference type="Gene3D" id="1.10.1060.10">
    <property type="entry name" value="Alpha-helical ferredoxin"/>
    <property type="match status" value="1"/>
</dbReference>
<dbReference type="InterPro" id="IPR036188">
    <property type="entry name" value="FAD/NAD-bd_sf"/>
</dbReference>
<dbReference type="EMBL" id="PIUM01000024">
    <property type="protein sequence ID" value="PKU23039.1"/>
    <property type="molecule type" value="Genomic_DNA"/>
</dbReference>
<feature type="domain" description="4Fe-4S ferredoxin-type" evidence="4">
    <location>
        <begin position="513"/>
        <end position="542"/>
    </location>
</feature>
<dbReference type="InterPro" id="IPR017896">
    <property type="entry name" value="4Fe4S_Fe-S-bd"/>
</dbReference>
<reference evidence="6" key="1">
    <citation type="submission" date="2017-12" db="EMBL/GenBank/DDBJ databases">
        <title>Draft genome sequence of Telmatospirillum siberiense 26-4b1T, an acidotolerant peatland alphaproteobacterium potentially involved in sulfur cycling.</title>
        <authorList>
            <person name="Hausmann B."/>
            <person name="Pjevac P."/>
            <person name="Schreck K."/>
            <person name="Herbold C.W."/>
            <person name="Daims H."/>
            <person name="Wagner M."/>
            <person name="Pester M."/>
            <person name="Loy A."/>
        </authorList>
    </citation>
    <scope>NUCLEOTIDE SEQUENCE [LARGE SCALE GENOMIC DNA]</scope>
    <source>
        <strain evidence="6">26-4b1</strain>
    </source>
</reference>